<dbReference type="GO" id="GO:0016020">
    <property type="term" value="C:membrane"/>
    <property type="evidence" value="ECO:0007669"/>
    <property type="project" value="UniProtKB-SubCell"/>
</dbReference>
<keyword evidence="4 5" id="KW-0472">Membrane</keyword>
<accession>A0A382X9W9</accession>
<keyword evidence="2 5" id="KW-0812">Transmembrane</keyword>
<dbReference type="InterPro" id="IPR050739">
    <property type="entry name" value="MFP"/>
</dbReference>
<evidence type="ECO:0000256" key="2">
    <source>
        <dbReference type="ARBA" id="ARBA00022692"/>
    </source>
</evidence>
<evidence type="ECO:0000256" key="5">
    <source>
        <dbReference type="SAM" id="Phobius"/>
    </source>
</evidence>
<dbReference type="PANTHER" id="PTHR30386:SF26">
    <property type="entry name" value="TRANSPORT PROTEIN COMB"/>
    <property type="match status" value="1"/>
</dbReference>
<evidence type="ECO:0000256" key="1">
    <source>
        <dbReference type="ARBA" id="ARBA00004167"/>
    </source>
</evidence>
<keyword evidence="3 5" id="KW-1133">Transmembrane helix</keyword>
<proteinExistence type="predicted"/>
<dbReference type="EMBL" id="UINC01166040">
    <property type="protein sequence ID" value="SVD67773.1"/>
    <property type="molecule type" value="Genomic_DNA"/>
</dbReference>
<name>A0A382X9W9_9ZZZZ</name>
<dbReference type="PRINTS" id="PR01490">
    <property type="entry name" value="RTXTOXIND"/>
</dbReference>
<feature type="transmembrane region" description="Helical" evidence="5">
    <location>
        <begin position="20"/>
        <end position="38"/>
    </location>
</feature>
<organism evidence="6">
    <name type="scientific">marine metagenome</name>
    <dbReference type="NCBI Taxonomy" id="408172"/>
    <lineage>
        <taxon>unclassified sequences</taxon>
        <taxon>metagenomes</taxon>
        <taxon>ecological metagenomes</taxon>
    </lineage>
</organism>
<dbReference type="SUPFAM" id="SSF111369">
    <property type="entry name" value="HlyD-like secretion proteins"/>
    <property type="match status" value="1"/>
</dbReference>
<gene>
    <name evidence="6" type="ORF">METZ01_LOCUS420627</name>
</gene>
<comment type="subcellular location">
    <subcellularLocation>
        <location evidence="1">Membrane</location>
        <topology evidence="1">Single-pass membrane protein</topology>
    </subcellularLocation>
</comment>
<dbReference type="PANTHER" id="PTHR30386">
    <property type="entry name" value="MEMBRANE FUSION SUBUNIT OF EMRAB-TOLC MULTIDRUG EFFLUX PUMP"/>
    <property type="match status" value="1"/>
</dbReference>
<reference evidence="6" key="1">
    <citation type="submission" date="2018-05" db="EMBL/GenBank/DDBJ databases">
        <authorList>
            <person name="Lanie J.A."/>
            <person name="Ng W.-L."/>
            <person name="Kazmierczak K.M."/>
            <person name="Andrzejewski T.M."/>
            <person name="Davidsen T.M."/>
            <person name="Wayne K.J."/>
            <person name="Tettelin H."/>
            <person name="Glass J.I."/>
            <person name="Rusch D."/>
            <person name="Podicherti R."/>
            <person name="Tsui H.-C.T."/>
            <person name="Winkler M.E."/>
        </authorList>
    </citation>
    <scope>NUCLEOTIDE SEQUENCE</scope>
</reference>
<evidence type="ECO:0000313" key="6">
    <source>
        <dbReference type="EMBL" id="SVD67773.1"/>
    </source>
</evidence>
<dbReference type="AlphaFoldDB" id="A0A382X9W9"/>
<evidence type="ECO:0000256" key="4">
    <source>
        <dbReference type="ARBA" id="ARBA00023136"/>
    </source>
</evidence>
<feature type="non-terminal residue" evidence="6">
    <location>
        <position position="113"/>
    </location>
</feature>
<sequence length="113" mass="12656">MKRIVKKNKFPGNFYFNTQLIFITTVGFFAAVFFWAFTNELDIVSMASGKVVPTGKVRSVQHLEGGIIEKINVEEGAMITKGDELIILQATSSQSDLDQIMARIDLELIKVSR</sequence>
<evidence type="ECO:0008006" key="7">
    <source>
        <dbReference type="Google" id="ProtNLM"/>
    </source>
</evidence>
<evidence type="ECO:0000256" key="3">
    <source>
        <dbReference type="ARBA" id="ARBA00022989"/>
    </source>
</evidence>
<protein>
    <recommendedName>
        <fullName evidence="7">Membrane fusion protein biotin-lipoyl like domain-containing protein</fullName>
    </recommendedName>
</protein>